<dbReference type="Gene3D" id="1.10.10.60">
    <property type="entry name" value="Homeodomain-like"/>
    <property type="match status" value="1"/>
</dbReference>
<comment type="similarity">
    <text evidence="2">Belongs to the TALE/PBX homeobox family.</text>
</comment>
<dbReference type="InterPro" id="IPR001356">
    <property type="entry name" value="HD"/>
</dbReference>
<keyword evidence="5 6" id="KW-0539">Nucleus</keyword>
<sequence>MLREALRECPWNCLTHTSCRSSDLKLPRTAQLNLKLQTLSTASTMEALLMKLNESMNMDAYEARNVYYGVANSKYRQALMEVFLERKEFIRMQLDPTVYESPPPSHQINEMLKALDNPVLPLDCTDELDEDSEKLEKAYIGKMIELRDLLHTNIRELQQGCDHIKADICRVLRNQQMLRPIDHQDVNRAVESIRRKHEQTEIEAKQIIANSVMIFQTRIADVTKRRRNFSKEATSILQEYYDSHLEHPYPTEEEKAALAEKCHISIQQVSNWFGNRRIRTKKSQRSQELLKTGSRYNCASEDGR</sequence>
<dbReference type="AlphaFoldDB" id="A0AA36HGH7"/>
<dbReference type="SUPFAM" id="SSF46689">
    <property type="entry name" value="Homeodomain-like"/>
    <property type="match status" value="1"/>
</dbReference>
<dbReference type="GO" id="GO:0000987">
    <property type="term" value="F:cis-regulatory region sequence-specific DNA binding"/>
    <property type="evidence" value="ECO:0007669"/>
    <property type="project" value="UniProtKB-ARBA"/>
</dbReference>
<evidence type="ECO:0000256" key="5">
    <source>
        <dbReference type="ARBA" id="ARBA00023242"/>
    </source>
</evidence>
<proteinExistence type="inferred from homology"/>
<feature type="coiled-coil region" evidence="7">
    <location>
        <begin position="183"/>
        <end position="210"/>
    </location>
</feature>
<comment type="subcellular location">
    <subcellularLocation>
        <location evidence="1 6">Nucleus</location>
    </subcellularLocation>
</comment>
<dbReference type="Proteomes" id="UP001176961">
    <property type="component" value="Unassembled WGS sequence"/>
</dbReference>
<dbReference type="PANTHER" id="PTHR11850">
    <property type="entry name" value="HOMEOBOX PROTEIN TRANSCRIPTION FACTORS"/>
    <property type="match status" value="1"/>
</dbReference>
<evidence type="ECO:0000256" key="4">
    <source>
        <dbReference type="ARBA" id="ARBA00023155"/>
    </source>
</evidence>
<dbReference type="InterPro" id="IPR017970">
    <property type="entry name" value="Homeobox_CS"/>
</dbReference>
<evidence type="ECO:0000259" key="9">
    <source>
        <dbReference type="PROSITE" id="PS51978"/>
    </source>
</evidence>
<dbReference type="InterPro" id="IPR005542">
    <property type="entry name" value="PBX_PBC_dom"/>
</dbReference>
<dbReference type="InterPro" id="IPR050224">
    <property type="entry name" value="TALE_homeobox"/>
</dbReference>
<dbReference type="CDD" id="cd00086">
    <property type="entry name" value="homeodomain"/>
    <property type="match status" value="1"/>
</dbReference>
<feature type="DNA-binding region" description="Homeobox" evidence="6">
    <location>
        <begin position="222"/>
        <end position="284"/>
    </location>
</feature>
<gene>
    <name evidence="10" type="ORF">CYNAS_LOCUS21627</name>
</gene>
<comment type="caution">
    <text evidence="10">The sequence shown here is derived from an EMBL/GenBank/DDBJ whole genome shotgun (WGS) entry which is preliminary data.</text>
</comment>
<dbReference type="InterPro" id="IPR009057">
    <property type="entry name" value="Homeodomain-like_sf"/>
</dbReference>
<feature type="domain" description="Homeobox" evidence="8">
    <location>
        <begin position="220"/>
        <end position="283"/>
    </location>
</feature>
<dbReference type="GO" id="GO:0005634">
    <property type="term" value="C:nucleus"/>
    <property type="evidence" value="ECO:0007669"/>
    <property type="project" value="UniProtKB-SubCell"/>
</dbReference>
<name>A0AA36HGH7_CYLNA</name>
<dbReference type="PROSITE" id="PS00027">
    <property type="entry name" value="HOMEOBOX_1"/>
    <property type="match status" value="1"/>
</dbReference>
<evidence type="ECO:0000256" key="1">
    <source>
        <dbReference type="ARBA" id="ARBA00004123"/>
    </source>
</evidence>
<dbReference type="InterPro" id="IPR008422">
    <property type="entry name" value="KN_HD"/>
</dbReference>
<keyword evidence="11" id="KW-1185">Reference proteome</keyword>
<dbReference type="PROSITE" id="PS50071">
    <property type="entry name" value="HOMEOBOX_2"/>
    <property type="match status" value="1"/>
</dbReference>
<keyword evidence="4 6" id="KW-0371">Homeobox</keyword>
<keyword evidence="3 6" id="KW-0238">DNA-binding</keyword>
<feature type="domain" description="PBC" evidence="9">
    <location>
        <begin position="40"/>
        <end position="221"/>
    </location>
</feature>
<evidence type="ECO:0000256" key="7">
    <source>
        <dbReference type="SAM" id="Coils"/>
    </source>
</evidence>
<reference evidence="10" key="1">
    <citation type="submission" date="2023-07" db="EMBL/GenBank/DDBJ databases">
        <authorList>
            <consortium name="CYATHOMIX"/>
        </authorList>
    </citation>
    <scope>NUCLEOTIDE SEQUENCE</scope>
    <source>
        <strain evidence="10">N/A</strain>
    </source>
</reference>
<protein>
    <submittedName>
        <fullName evidence="10">Uncharacterized protein</fullName>
    </submittedName>
</protein>
<evidence type="ECO:0000259" key="8">
    <source>
        <dbReference type="PROSITE" id="PS50071"/>
    </source>
</evidence>
<accession>A0AA36HGH7</accession>
<evidence type="ECO:0000313" key="10">
    <source>
        <dbReference type="EMBL" id="CAJ0609644.1"/>
    </source>
</evidence>
<evidence type="ECO:0000313" key="11">
    <source>
        <dbReference type="Proteomes" id="UP001176961"/>
    </source>
</evidence>
<dbReference type="SMART" id="SM00389">
    <property type="entry name" value="HOX"/>
    <property type="match status" value="1"/>
</dbReference>
<evidence type="ECO:0000256" key="3">
    <source>
        <dbReference type="ARBA" id="ARBA00023125"/>
    </source>
</evidence>
<keyword evidence="7" id="KW-0175">Coiled coil</keyword>
<organism evidence="10 11">
    <name type="scientific">Cylicocyclus nassatus</name>
    <name type="common">Nematode worm</name>
    <dbReference type="NCBI Taxonomy" id="53992"/>
    <lineage>
        <taxon>Eukaryota</taxon>
        <taxon>Metazoa</taxon>
        <taxon>Ecdysozoa</taxon>
        <taxon>Nematoda</taxon>
        <taxon>Chromadorea</taxon>
        <taxon>Rhabditida</taxon>
        <taxon>Rhabditina</taxon>
        <taxon>Rhabditomorpha</taxon>
        <taxon>Strongyloidea</taxon>
        <taxon>Strongylidae</taxon>
        <taxon>Cylicocyclus</taxon>
    </lineage>
</organism>
<evidence type="ECO:0000256" key="2">
    <source>
        <dbReference type="ARBA" id="ARBA00007601"/>
    </source>
</evidence>
<dbReference type="Pfam" id="PF05920">
    <property type="entry name" value="Homeobox_KN"/>
    <property type="match status" value="1"/>
</dbReference>
<dbReference type="PROSITE" id="PS51978">
    <property type="entry name" value="PBC"/>
    <property type="match status" value="1"/>
</dbReference>
<dbReference type="Pfam" id="PF03792">
    <property type="entry name" value="PBC"/>
    <property type="match status" value="1"/>
</dbReference>
<evidence type="ECO:0000256" key="6">
    <source>
        <dbReference type="PROSITE-ProRule" id="PRU00108"/>
    </source>
</evidence>
<dbReference type="GO" id="GO:0000981">
    <property type="term" value="F:DNA-binding transcription factor activity, RNA polymerase II-specific"/>
    <property type="evidence" value="ECO:0007669"/>
    <property type="project" value="InterPro"/>
</dbReference>
<dbReference type="EMBL" id="CATQJL010000326">
    <property type="protein sequence ID" value="CAJ0609644.1"/>
    <property type="molecule type" value="Genomic_DNA"/>
</dbReference>